<comment type="caution">
    <text evidence="2">The sequence shown here is derived from an EMBL/GenBank/DDBJ whole genome shotgun (WGS) entry which is preliminary data.</text>
</comment>
<evidence type="ECO:0000256" key="1">
    <source>
        <dbReference type="SAM" id="MobiDB-lite"/>
    </source>
</evidence>
<protein>
    <submittedName>
        <fullName evidence="2">Uncharacterized protein</fullName>
    </submittedName>
</protein>
<dbReference type="OrthoDB" id="194358at2759"/>
<reference evidence="2 3" key="1">
    <citation type="journal article" date="2019" name="Sci. Rep.">
        <title>Orb-weaving spider Araneus ventricosus genome elucidates the spidroin gene catalogue.</title>
        <authorList>
            <person name="Kono N."/>
            <person name="Nakamura H."/>
            <person name="Ohtoshi R."/>
            <person name="Moran D.A.P."/>
            <person name="Shinohara A."/>
            <person name="Yoshida Y."/>
            <person name="Fujiwara M."/>
            <person name="Mori M."/>
            <person name="Tomita M."/>
            <person name="Arakawa K."/>
        </authorList>
    </citation>
    <scope>NUCLEOTIDE SEQUENCE [LARGE SCALE GENOMIC DNA]</scope>
</reference>
<proteinExistence type="predicted"/>
<dbReference type="AlphaFoldDB" id="A0A4Y2DBY8"/>
<evidence type="ECO:0000313" key="2">
    <source>
        <dbReference type="EMBL" id="GBM13538.1"/>
    </source>
</evidence>
<accession>A0A4Y2DBY8</accession>
<dbReference type="Proteomes" id="UP000499080">
    <property type="component" value="Unassembled WGS sequence"/>
</dbReference>
<gene>
    <name evidence="2" type="ORF">AVEN_82806_1</name>
</gene>
<sequence>MFSPIPHDLTIYDDKFEFEKNGFCPHQWEISVKQKNCIIWSVVLSYLKSADFTVPGKFEERLNRLTKNMIDPELAKSAILDFNPFFNKHKCFFDETLQEIVLYFKKVVKDKRPSKESKSVRKGIKMISLLLKSNILIVSLRSKNLYLITPSNGNFTDAPAITLFCREYSNKETQDLTLRFTLSLSKDLCWELRNNAFQILLESTESRDIVHNAMQALTEKKEKKINILIALLKKNLTREISELYDSPYTMRKLADAGFETDPRVVDVDGFSAFYYAAQSCDKNLVYILYRYAANSCNESDNTYRDPDPGIISNFSTLEEILNEDCARSENFKNLGDRAEQALLTYQHLQRFNDFLTQVSHGINEIRGRPEGQLNDDLRKMDRAKKQKEIILLILDKYGAFFAVGQEEFNISEYTKHKTYYDNLDLTVALLFFDNMFLLKSRLKSPREGLYSELESSFLLSAVTKVKIQDLGFESDSGDLTIIPLLERRNLRENIKEFCSILREKEMVKEDIVDCIPKPEITGMLSNFLQLKDEILISRLDHYLRTALKTVEGGMKQKFVIERALQVIGESINIENVAPDSIRHLLRKCLPEDTLTVLKRTRNTLSHLESFQFPLKFNTEEDDTLFRSIQSEIRDIKEAFKEAFDIQRVRLKEFIIDSGLKSIQNIPQSAGVEVFNEDHQLVRDMENFKDSLRKRMSEFKCGTNGHRVSVPNINEFCRRLMGYASKSDEKQIRGEIPPEVKNREDAIHNLEEEGRKEEFL</sequence>
<name>A0A4Y2DBY8_ARAVE</name>
<keyword evidence="3" id="KW-1185">Reference proteome</keyword>
<dbReference type="EMBL" id="BGPR01000329">
    <property type="protein sequence ID" value="GBM13538.1"/>
    <property type="molecule type" value="Genomic_DNA"/>
</dbReference>
<feature type="region of interest" description="Disordered" evidence="1">
    <location>
        <begin position="730"/>
        <end position="759"/>
    </location>
</feature>
<evidence type="ECO:0000313" key="3">
    <source>
        <dbReference type="Proteomes" id="UP000499080"/>
    </source>
</evidence>
<organism evidence="2 3">
    <name type="scientific">Araneus ventricosus</name>
    <name type="common">Orbweaver spider</name>
    <name type="synonym">Epeira ventricosa</name>
    <dbReference type="NCBI Taxonomy" id="182803"/>
    <lineage>
        <taxon>Eukaryota</taxon>
        <taxon>Metazoa</taxon>
        <taxon>Ecdysozoa</taxon>
        <taxon>Arthropoda</taxon>
        <taxon>Chelicerata</taxon>
        <taxon>Arachnida</taxon>
        <taxon>Araneae</taxon>
        <taxon>Araneomorphae</taxon>
        <taxon>Entelegynae</taxon>
        <taxon>Araneoidea</taxon>
        <taxon>Araneidae</taxon>
        <taxon>Araneus</taxon>
    </lineage>
</organism>